<evidence type="ECO:0000256" key="14">
    <source>
        <dbReference type="ARBA" id="ARBA00058419"/>
    </source>
</evidence>
<keyword evidence="5 15" id="KW-0808">Transferase</keyword>
<evidence type="ECO:0000313" key="20">
    <source>
        <dbReference type="Proteomes" id="UP000007798"/>
    </source>
</evidence>
<evidence type="ECO:0000256" key="4">
    <source>
        <dbReference type="ARBA" id="ARBA00008663"/>
    </source>
</evidence>
<keyword evidence="10 15" id="KW-0460">Magnesium</keyword>
<dbReference type="Pfam" id="PF02887">
    <property type="entry name" value="PK_C"/>
    <property type="match status" value="1"/>
</dbReference>
<evidence type="ECO:0000259" key="18">
    <source>
        <dbReference type="Pfam" id="PF02887"/>
    </source>
</evidence>
<comment type="function">
    <text evidence="14">Pyruvate kinase that catalyzes the conversion of phosphoenolpyruvate to pyruvate with the synthesis of ATP, and which plays a key role in glycolysis.</text>
</comment>
<dbReference type="PRINTS" id="PR01050">
    <property type="entry name" value="PYRUVTKNASE"/>
</dbReference>
<dbReference type="InterPro" id="IPR018209">
    <property type="entry name" value="Pyrv_Knase_AS"/>
</dbReference>
<dbReference type="NCBIfam" id="NF004978">
    <property type="entry name" value="PRK06354.1"/>
    <property type="match status" value="1"/>
</dbReference>
<dbReference type="EMBL" id="CH964272">
    <property type="protein sequence ID" value="EDW83517.2"/>
    <property type="molecule type" value="Genomic_DNA"/>
</dbReference>
<dbReference type="Proteomes" id="UP000007798">
    <property type="component" value="Unassembled WGS sequence"/>
</dbReference>
<dbReference type="InterPro" id="IPR011037">
    <property type="entry name" value="Pyrv_Knase-like_insert_dom_sf"/>
</dbReference>
<evidence type="ECO:0000256" key="15">
    <source>
        <dbReference type="RuleBase" id="RU000504"/>
    </source>
</evidence>
<dbReference type="SUPFAM" id="SSF51621">
    <property type="entry name" value="Phosphoenolpyruvate/pyruvate domain"/>
    <property type="match status" value="1"/>
</dbReference>
<protein>
    <recommendedName>
        <fullName evidence="15">Pyruvate kinase</fullName>
        <ecNumber evidence="15">2.7.1.40</ecNumber>
    </recommendedName>
</protein>
<comment type="cofactor">
    <cofactor evidence="2">
        <name>K(+)</name>
        <dbReference type="ChEBI" id="CHEBI:29103"/>
    </cofactor>
</comment>
<dbReference type="InterPro" id="IPR015793">
    <property type="entry name" value="Pyrv_Knase_brl"/>
</dbReference>
<dbReference type="InterPro" id="IPR015813">
    <property type="entry name" value="Pyrv/PenolPyrv_kinase-like_dom"/>
</dbReference>
<dbReference type="UniPathway" id="UPA00109">
    <property type="reaction ID" value="UER00188"/>
</dbReference>
<dbReference type="InParanoid" id="B4NH79"/>
<dbReference type="SUPFAM" id="SSF52935">
    <property type="entry name" value="PK C-terminal domain-like"/>
    <property type="match status" value="1"/>
</dbReference>
<keyword evidence="20" id="KW-1185">Reference proteome</keyword>
<dbReference type="Gene3D" id="2.40.33.10">
    <property type="entry name" value="PK beta-barrel domain-like"/>
    <property type="match status" value="1"/>
</dbReference>
<dbReference type="InterPro" id="IPR015806">
    <property type="entry name" value="Pyrv_Knase_insert_dom_sf"/>
</dbReference>
<comment type="cofactor">
    <cofactor evidence="1">
        <name>Mg(2+)</name>
        <dbReference type="ChEBI" id="CHEBI:18420"/>
    </cofactor>
</comment>
<proteinExistence type="inferred from homology"/>
<dbReference type="OrthoDB" id="108365at2759"/>
<dbReference type="STRING" id="7260.B4NH79"/>
<dbReference type="SMR" id="B4NH79"/>
<evidence type="ECO:0000256" key="8">
    <source>
        <dbReference type="ARBA" id="ARBA00022777"/>
    </source>
</evidence>
<sequence length="635" mass="70555">CFTALSRQSPWSSWNVCRYADEKKSWKVQGKVKVDRGPFDSQMDYRSRLKFNASASKFHLSGIVCTIGPASNNKECIINLIKSGVRIMRLNFSHGTHHEHCSTIQAIREAITHITKEMGVYKSVAIALDTKGPEIRTGNIALDNSEIKLKKGDIVHLSTNKEVENNCTKDLIYVDYKSISDILKPGNDVFLDDGLILLKVQQINDDIIICNVANGGLLGSRKGVNLPGVPIDLPTVSEKDISDLKFAVEKKLDFIFASFIRNAKALAEIRQILGPNGSHIKIIAKIENQQGLHNIDEIITASDGIMVARGDLGIEILTEEVVIAQKAIIAKCNKIGKPVICATQMLESMINKPRPTRAEASDVANAIFDGADCVMLSGETAKGMYPVECVKCMARICSKVETALWYESIQNEVKNVMKTKSSDQLSTVSFAIAETALLGDAKAILIASPCDLIPQLVSHFRASCPIIMLTGSAVQARQTLIYRGIYPLVLKEMKDGSNDFEEILQAGIKQLSKLQMLEGEKSGTVVIVDALKADRISFRLLSIKRKKKKDLVKNFKIAEQNPDNKDKYKNQENAADTKVNGQETSEKRSENYLKRTKKTTKQINNEELKRYNKEQISNCIKAKLKQSKEELHDNE</sequence>
<comment type="similarity">
    <text evidence="4 15">Belongs to the pyruvate kinase family.</text>
</comment>
<keyword evidence="6" id="KW-0479">Metal-binding</keyword>
<evidence type="ECO:0000256" key="12">
    <source>
        <dbReference type="ARBA" id="ARBA00023317"/>
    </source>
</evidence>
<dbReference type="FunCoup" id="B4NH79">
    <property type="interactions" value="166"/>
</dbReference>
<dbReference type="PANTHER" id="PTHR11817">
    <property type="entry name" value="PYRUVATE KINASE"/>
    <property type="match status" value="1"/>
</dbReference>
<dbReference type="FunFam" id="2.40.33.10:FF:000001">
    <property type="entry name" value="Pyruvate kinase"/>
    <property type="match status" value="1"/>
</dbReference>
<feature type="domain" description="Pyruvate kinase barrel" evidence="17">
    <location>
        <begin position="61"/>
        <end position="390"/>
    </location>
</feature>
<keyword evidence="12" id="KW-0670">Pyruvate</keyword>
<evidence type="ECO:0000256" key="9">
    <source>
        <dbReference type="ARBA" id="ARBA00022840"/>
    </source>
</evidence>
<feature type="compositionally biased region" description="Polar residues" evidence="16">
    <location>
        <begin position="571"/>
        <end position="583"/>
    </location>
</feature>
<dbReference type="InterPro" id="IPR040442">
    <property type="entry name" value="Pyrv_kinase-like_dom_sf"/>
</dbReference>
<keyword evidence="8 15" id="KW-0418">Kinase</keyword>
<evidence type="ECO:0000256" key="11">
    <source>
        <dbReference type="ARBA" id="ARBA00023152"/>
    </source>
</evidence>
<dbReference type="SUPFAM" id="SSF50800">
    <property type="entry name" value="PK beta-barrel domain-like"/>
    <property type="match status" value="1"/>
</dbReference>
<feature type="non-terminal residue" evidence="19">
    <location>
        <position position="1"/>
    </location>
</feature>
<dbReference type="NCBIfam" id="TIGR01064">
    <property type="entry name" value="pyruv_kin"/>
    <property type="match status" value="1"/>
</dbReference>
<evidence type="ECO:0000256" key="13">
    <source>
        <dbReference type="ARBA" id="ARBA00048967"/>
    </source>
</evidence>
<evidence type="ECO:0000313" key="19">
    <source>
        <dbReference type="EMBL" id="EDW83517.2"/>
    </source>
</evidence>
<dbReference type="GO" id="GO:0016301">
    <property type="term" value="F:kinase activity"/>
    <property type="evidence" value="ECO:0007669"/>
    <property type="project" value="UniProtKB-KW"/>
</dbReference>
<dbReference type="InterPro" id="IPR001697">
    <property type="entry name" value="Pyr_Knase"/>
</dbReference>
<dbReference type="GO" id="GO:0004743">
    <property type="term" value="F:pyruvate kinase activity"/>
    <property type="evidence" value="ECO:0007669"/>
    <property type="project" value="UniProtKB-EC"/>
</dbReference>
<evidence type="ECO:0000256" key="6">
    <source>
        <dbReference type="ARBA" id="ARBA00022723"/>
    </source>
</evidence>
<comment type="pathway">
    <text evidence="3 15">Carbohydrate degradation; glycolysis; pyruvate from D-glyceraldehyde 3-phosphate: step 5/5.</text>
</comment>
<dbReference type="Pfam" id="PF00224">
    <property type="entry name" value="PK"/>
    <property type="match status" value="1"/>
</dbReference>
<dbReference type="AlphaFoldDB" id="B4NH79"/>
<feature type="compositionally biased region" description="Basic and acidic residues" evidence="16">
    <location>
        <begin position="584"/>
        <end position="593"/>
    </location>
</feature>
<dbReference type="GO" id="GO:0005524">
    <property type="term" value="F:ATP binding"/>
    <property type="evidence" value="ECO:0007669"/>
    <property type="project" value="UniProtKB-KW"/>
</dbReference>
<evidence type="ECO:0000259" key="17">
    <source>
        <dbReference type="Pfam" id="PF00224"/>
    </source>
</evidence>
<dbReference type="Gene3D" id="3.40.1380.20">
    <property type="entry name" value="Pyruvate kinase, C-terminal domain"/>
    <property type="match status" value="1"/>
</dbReference>
<evidence type="ECO:0000256" key="1">
    <source>
        <dbReference type="ARBA" id="ARBA00001946"/>
    </source>
</evidence>
<evidence type="ECO:0000256" key="3">
    <source>
        <dbReference type="ARBA" id="ARBA00004997"/>
    </source>
</evidence>
<dbReference type="FunFam" id="3.20.20.60:FF:000025">
    <property type="entry name" value="Pyruvate kinase"/>
    <property type="match status" value="1"/>
</dbReference>
<dbReference type="GO" id="GO:0030955">
    <property type="term" value="F:potassium ion binding"/>
    <property type="evidence" value="ECO:0007669"/>
    <property type="project" value="InterPro"/>
</dbReference>
<dbReference type="PROSITE" id="PS00110">
    <property type="entry name" value="PYRUVATE_KINASE"/>
    <property type="match status" value="1"/>
</dbReference>
<keyword evidence="11 15" id="KW-0324">Glycolysis</keyword>
<comment type="catalytic activity">
    <reaction evidence="13">
        <text>pyruvate + ATP = phosphoenolpyruvate + ADP + H(+)</text>
        <dbReference type="Rhea" id="RHEA:18157"/>
        <dbReference type="ChEBI" id="CHEBI:15361"/>
        <dbReference type="ChEBI" id="CHEBI:15378"/>
        <dbReference type="ChEBI" id="CHEBI:30616"/>
        <dbReference type="ChEBI" id="CHEBI:58702"/>
        <dbReference type="ChEBI" id="CHEBI:456216"/>
        <dbReference type="EC" id="2.7.1.40"/>
    </reaction>
    <physiologicalReaction direction="right-to-left" evidence="13">
        <dbReference type="Rhea" id="RHEA:18159"/>
    </physiologicalReaction>
</comment>
<dbReference type="Gene3D" id="3.20.20.60">
    <property type="entry name" value="Phosphoenolpyruvate-binding domains"/>
    <property type="match status" value="1"/>
</dbReference>
<evidence type="ECO:0000256" key="2">
    <source>
        <dbReference type="ARBA" id="ARBA00001958"/>
    </source>
</evidence>
<dbReference type="GO" id="GO:0000287">
    <property type="term" value="F:magnesium ion binding"/>
    <property type="evidence" value="ECO:0007669"/>
    <property type="project" value="InterPro"/>
</dbReference>
<evidence type="ECO:0000256" key="16">
    <source>
        <dbReference type="SAM" id="MobiDB-lite"/>
    </source>
</evidence>
<reference evidence="19 20" key="1">
    <citation type="journal article" date="2007" name="Nature">
        <title>Evolution of genes and genomes on the Drosophila phylogeny.</title>
        <authorList>
            <consortium name="Drosophila 12 Genomes Consortium"/>
            <person name="Clark A.G."/>
            <person name="Eisen M.B."/>
            <person name="Smith D.R."/>
            <person name="Bergman C.M."/>
            <person name="Oliver B."/>
            <person name="Markow T.A."/>
            <person name="Kaufman T.C."/>
            <person name="Kellis M."/>
            <person name="Gelbart W."/>
            <person name="Iyer V.N."/>
            <person name="Pollard D.A."/>
            <person name="Sackton T.B."/>
            <person name="Larracuente A.M."/>
            <person name="Singh N.D."/>
            <person name="Abad J.P."/>
            <person name="Abt D.N."/>
            <person name="Adryan B."/>
            <person name="Aguade M."/>
            <person name="Akashi H."/>
            <person name="Anderson W.W."/>
            <person name="Aquadro C.F."/>
            <person name="Ardell D.H."/>
            <person name="Arguello R."/>
            <person name="Artieri C.G."/>
            <person name="Barbash D.A."/>
            <person name="Barker D."/>
            <person name="Barsanti P."/>
            <person name="Batterham P."/>
            <person name="Batzoglou S."/>
            <person name="Begun D."/>
            <person name="Bhutkar A."/>
            <person name="Blanco E."/>
            <person name="Bosak S.A."/>
            <person name="Bradley R.K."/>
            <person name="Brand A.D."/>
            <person name="Brent M.R."/>
            <person name="Brooks A.N."/>
            <person name="Brown R.H."/>
            <person name="Butlin R.K."/>
            <person name="Caggese C."/>
            <person name="Calvi B.R."/>
            <person name="Bernardo de Carvalho A."/>
            <person name="Caspi A."/>
            <person name="Castrezana S."/>
            <person name="Celniker S.E."/>
            <person name="Chang J.L."/>
            <person name="Chapple C."/>
            <person name="Chatterji S."/>
            <person name="Chinwalla A."/>
            <person name="Civetta A."/>
            <person name="Clifton S.W."/>
            <person name="Comeron J.M."/>
            <person name="Costello J.C."/>
            <person name="Coyne J.A."/>
            <person name="Daub J."/>
            <person name="David R.G."/>
            <person name="Delcher A.L."/>
            <person name="Delehaunty K."/>
            <person name="Do C.B."/>
            <person name="Ebling H."/>
            <person name="Edwards K."/>
            <person name="Eickbush T."/>
            <person name="Evans J.D."/>
            <person name="Filipski A."/>
            <person name="Findeiss S."/>
            <person name="Freyhult E."/>
            <person name="Fulton L."/>
            <person name="Fulton R."/>
            <person name="Garcia A.C."/>
            <person name="Gardiner A."/>
            <person name="Garfield D.A."/>
            <person name="Garvin B.E."/>
            <person name="Gibson G."/>
            <person name="Gilbert D."/>
            <person name="Gnerre S."/>
            <person name="Godfrey J."/>
            <person name="Good R."/>
            <person name="Gotea V."/>
            <person name="Gravely B."/>
            <person name="Greenberg A.J."/>
            <person name="Griffiths-Jones S."/>
            <person name="Gross S."/>
            <person name="Guigo R."/>
            <person name="Gustafson E.A."/>
            <person name="Haerty W."/>
            <person name="Hahn M.W."/>
            <person name="Halligan D.L."/>
            <person name="Halpern A.L."/>
            <person name="Halter G.M."/>
            <person name="Han M.V."/>
            <person name="Heger A."/>
            <person name="Hillier L."/>
            <person name="Hinrichs A.S."/>
            <person name="Holmes I."/>
            <person name="Hoskins R.A."/>
            <person name="Hubisz M.J."/>
            <person name="Hultmark D."/>
            <person name="Huntley M.A."/>
            <person name="Jaffe D.B."/>
            <person name="Jagadeeshan S."/>
            <person name="Jeck W.R."/>
            <person name="Johnson J."/>
            <person name="Jones C.D."/>
            <person name="Jordan W.C."/>
            <person name="Karpen G.H."/>
            <person name="Kataoka E."/>
            <person name="Keightley P.D."/>
            <person name="Kheradpour P."/>
            <person name="Kirkness E.F."/>
            <person name="Koerich L.B."/>
            <person name="Kristiansen K."/>
            <person name="Kudrna D."/>
            <person name="Kulathinal R.J."/>
            <person name="Kumar S."/>
            <person name="Kwok R."/>
            <person name="Lander E."/>
            <person name="Langley C.H."/>
            <person name="Lapoint R."/>
            <person name="Lazzaro B.P."/>
            <person name="Lee S.J."/>
            <person name="Levesque L."/>
            <person name="Li R."/>
            <person name="Lin C.F."/>
            <person name="Lin M.F."/>
            <person name="Lindblad-Toh K."/>
            <person name="Llopart A."/>
            <person name="Long M."/>
            <person name="Low L."/>
            <person name="Lozovsky E."/>
            <person name="Lu J."/>
            <person name="Luo M."/>
            <person name="Machado C.A."/>
            <person name="Makalowski W."/>
            <person name="Marzo M."/>
            <person name="Matsuda M."/>
            <person name="Matzkin L."/>
            <person name="McAllister B."/>
            <person name="McBride C.S."/>
            <person name="McKernan B."/>
            <person name="McKernan K."/>
            <person name="Mendez-Lago M."/>
            <person name="Minx P."/>
            <person name="Mollenhauer M.U."/>
            <person name="Montooth K."/>
            <person name="Mount S.M."/>
            <person name="Mu X."/>
            <person name="Myers E."/>
            <person name="Negre B."/>
            <person name="Newfeld S."/>
            <person name="Nielsen R."/>
            <person name="Noor M.A."/>
            <person name="O'Grady P."/>
            <person name="Pachter L."/>
            <person name="Papaceit M."/>
            <person name="Parisi M.J."/>
            <person name="Parisi M."/>
            <person name="Parts L."/>
            <person name="Pedersen J.S."/>
            <person name="Pesole G."/>
            <person name="Phillippy A.M."/>
            <person name="Ponting C.P."/>
            <person name="Pop M."/>
            <person name="Porcelli D."/>
            <person name="Powell J.R."/>
            <person name="Prohaska S."/>
            <person name="Pruitt K."/>
            <person name="Puig M."/>
            <person name="Quesneville H."/>
            <person name="Ram K.R."/>
            <person name="Rand D."/>
            <person name="Rasmussen M.D."/>
            <person name="Reed L.K."/>
            <person name="Reenan R."/>
            <person name="Reily A."/>
            <person name="Remington K.A."/>
            <person name="Rieger T.T."/>
            <person name="Ritchie M.G."/>
            <person name="Robin C."/>
            <person name="Rogers Y.H."/>
            <person name="Rohde C."/>
            <person name="Rozas J."/>
            <person name="Rubenfield M.J."/>
            <person name="Ruiz A."/>
            <person name="Russo S."/>
            <person name="Salzberg S.L."/>
            <person name="Sanchez-Gracia A."/>
            <person name="Saranga D.J."/>
            <person name="Sato H."/>
            <person name="Schaeffer S.W."/>
            <person name="Schatz M.C."/>
            <person name="Schlenke T."/>
            <person name="Schwartz R."/>
            <person name="Segarra C."/>
            <person name="Singh R.S."/>
            <person name="Sirot L."/>
            <person name="Sirota M."/>
            <person name="Sisneros N.B."/>
            <person name="Smith C.D."/>
            <person name="Smith T.F."/>
            <person name="Spieth J."/>
            <person name="Stage D.E."/>
            <person name="Stark A."/>
            <person name="Stephan W."/>
            <person name="Strausberg R.L."/>
            <person name="Strempel S."/>
            <person name="Sturgill D."/>
            <person name="Sutton G."/>
            <person name="Sutton G.G."/>
            <person name="Tao W."/>
            <person name="Teichmann S."/>
            <person name="Tobari Y.N."/>
            <person name="Tomimura Y."/>
            <person name="Tsolas J.M."/>
            <person name="Valente V.L."/>
            <person name="Venter E."/>
            <person name="Venter J.C."/>
            <person name="Vicario S."/>
            <person name="Vieira F.G."/>
            <person name="Vilella A.J."/>
            <person name="Villasante A."/>
            <person name="Walenz B."/>
            <person name="Wang J."/>
            <person name="Wasserman M."/>
            <person name="Watts T."/>
            <person name="Wilson D."/>
            <person name="Wilson R.K."/>
            <person name="Wing R.A."/>
            <person name="Wolfner M.F."/>
            <person name="Wong A."/>
            <person name="Wong G.K."/>
            <person name="Wu C.I."/>
            <person name="Wu G."/>
            <person name="Yamamoto D."/>
            <person name="Yang H.P."/>
            <person name="Yang S.P."/>
            <person name="Yorke J.A."/>
            <person name="Yoshida K."/>
            <person name="Zdobnov E."/>
            <person name="Zhang P."/>
            <person name="Zhang Y."/>
            <person name="Zimin A.V."/>
            <person name="Baldwin J."/>
            <person name="Abdouelleil A."/>
            <person name="Abdulkadir J."/>
            <person name="Abebe A."/>
            <person name="Abera B."/>
            <person name="Abreu J."/>
            <person name="Acer S.C."/>
            <person name="Aftuck L."/>
            <person name="Alexander A."/>
            <person name="An P."/>
            <person name="Anderson E."/>
            <person name="Anderson S."/>
            <person name="Arachi H."/>
            <person name="Azer M."/>
            <person name="Bachantsang P."/>
            <person name="Barry A."/>
            <person name="Bayul T."/>
            <person name="Berlin A."/>
            <person name="Bessette D."/>
            <person name="Bloom T."/>
            <person name="Blye J."/>
            <person name="Boguslavskiy L."/>
            <person name="Bonnet C."/>
            <person name="Boukhgalter B."/>
            <person name="Bourzgui I."/>
            <person name="Brown A."/>
            <person name="Cahill P."/>
            <person name="Channer S."/>
            <person name="Cheshatsang Y."/>
            <person name="Chuda L."/>
            <person name="Citroen M."/>
            <person name="Collymore A."/>
            <person name="Cooke P."/>
            <person name="Costello M."/>
            <person name="D'Aco K."/>
            <person name="Daza R."/>
            <person name="De Haan G."/>
            <person name="DeGray S."/>
            <person name="DeMaso C."/>
            <person name="Dhargay N."/>
            <person name="Dooley K."/>
            <person name="Dooley E."/>
            <person name="Doricent M."/>
            <person name="Dorje P."/>
            <person name="Dorjee K."/>
            <person name="Dupes A."/>
            <person name="Elong R."/>
            <person name="Falk J."/>
            <person name="Farina A."/>
            <person name="Faro S."/>
            <person name="Ferguson D."/>
            <person name="Fisher S."/>
            <person name="Foley C.D."/>
            <person name="Franke A."/>
            <person name="Friedrich D."/>
            <person name="Gadbois L."/>
            <person name="Gearin G."/>
            <person name="Gearin C.R."/>
            <person name="Giannoukos G."/>
            <person name="Goode T."/>
            <person name="Graham J."/>
            <person name="Grandbois E."/>
            <person name="Grewal S."/>
            <person name="Gyaltsen K."/>
            <person name="Hafez N."/>
            <person name="Hagos B."/>
            <person name="Hall J."/>
            <person name="Henson C."/>
            <person name="Hollinger A."/>
            <person name="Honan T."/>
            <person name="Huard M.D."/>
            <person name="Hughes L."/>
            <person name="Hurhula B."/>
            <person name="Husby M.E."/>
            <person name="Kamat A."/>
            <person name="Kanga B."/>
            <person name="Kashin S."/>
            <person name="Khazanovich D."/>
            <person name="Kisner P."/>
            <person name="Lance K."/>
            <person name="Lara M."/>
            <person name="Lee W."/>
            <person name="Lennon N."/>
            <person name="Letendre F."/>
            <person name="LeVine R."/>
            <person name="Lipovsky A."/>
            <person name="Liu X."/>
            <person name="Liu J."/>
            <person name="Liu S."/>
            <person name="Lokyitsang T."/>
            <person name="Lokyitsang Y."/>
            <person name="Lubonja R."/>
            <person name="Lui A."/>
            <person name="MacDonald P."/>
            <person name="Magnisalis V."/>
            <person name="Maru K."/>
            <person name="Matthews C."/>
            <person name="McCusker W."/>
            <person name="McDonough S."/>
            <person name="Mehta T."/>
            <person name="Meldrim J."/>
            <person name="Meneus L."/>
            <person name="Mihai O."/>
            <person name="Mihalev A."/>
            <person name="Mihova T."/>
            <person name="Mittelman R."/>
            <person name="Mlenga V."/>
            <person name="Montmayeur A."/>
            <person name="Mulrain L."/>
            <person name="Navidi A."/>
            <person name="Naylor J."/>
            <person name="Negash T."/>
            <person name="Nguyen T."/>
            <person name="Nguyen N."/>
            <person name="Nicol R."/>
            <person name="Norbu C."/>
            <person name="Norbu N."/>
            <person name="Novod N."/>
            <person name="O'Neill B."/>
            <person name="Osman S."/>
            <person name="Markiewicz E."/>
            <person name="Oyono O.L."/>
            <person name="Patti C."/>
            <person name="Phunkhang P."/>
            <person name="Pierre F."/>
            <person name="Priest M."/>
            <person name="Raghuraman S."/>
            <person name="Rege F."/>
            <person name="Reyes R."/>
            <person name="Rise C."/>
            <person name="Rogov P."/>
            <person name="Ross K."/>
            <person name="Ryan E."/>
            <person name="Settipalli S."/>
            <person name="Shea T."/>
            <person name="Sherpa N."/>
            <person name="Shi L."/>
            <person name="Shih D."/>
            <person name="Sparrow T."/>
            <person name="Spaulding J."/>
            <person name="Stalker J."/>
            <person name="Stange-Thomann N."/>
            <person name="Stavropoulos S."/>
            <person name="Stone C."/>
            <person name="Strader C."/>
            <person name="Tesfaye S."/>
            <person name="Thomson T."/>
            <person name="Thoulutsang Y."/>
            <person name="Thoulutsang D."/>
            <person name="Topham K."/>
            <person name="Topping I."/>
            <person name="Tsamla T."/>
            <person name="Vassiliev H."/>
            <person name="Vo A."/>
            <person name="Wangchuk T."/>
            <person name="Wangdi T."/>
            <person name="Weiand M."/>
            <person name="Wilkinson J."/>
            <person name="Wilson A."/>
            <person name="Yadav S."/>
            <person name="Young G."/>
            <person name="Yu Q."/>
            <person name="Zembek L."/>
            <person name="Zhong D."/>
            <person name="Zimmer A."/>
            <person name="Zwirko Z."/>
            <person name="Jaffe D.B."/>
            <person name="Alvarez P."/>
            <person name="Brockman W."/>
            <person name="Butler J."/>
            <person name="Chin C."/>
            <person name="Gnerre S."/>
            <person name="Grabherr M."/>
            <person name="Kleber M."/>
            <person name="Mauceli E."/>
            <person name="MacCallum I."/>
        </authorList>
    </citation>
    <scope>NUCLEOTIDE SEQUENCE [LARGE SCALE GENOMIC DNA]</scope>
    <source>
        <strain evidence="20">Tucson 14030-0811.24</strain>
    </source>
</reference>
<evidence type="ECO:0000256" key="7">
    <source>
        <dbReference type="ARBA" id="ARBA00022741"/>
    </source>
</evidence>
<accession>B4NH79</accession>
<evidence type="ECO:0000256" key="5">
    <source>
        <dbReference type="ARBA" id="ARBA00022679"/>
    </source>
</evidence>
<gene>
    <name evidence="19" type="primary">Dwil\GK18960</name>
    <name evidence="19" type="ORF">Dwil_GK18960</name>
</gene>
<organism evidence="19 20">
    <name type="scientific">Drosophila willistoni</name>
    <name type="common">Fruit fly</name>
    <dbReference type="NCBI Taxonomy" id="7260"/>
    <lineage>
        <taxon>Eukaryota</taxon>
        <taxon>Metazoa</taxon>
        <taxon>Ecdysozoa</taxon>
        <taxon>Arthropoda</taxon>
        <taxon>Hexapoda</taxon>
        <taxon>Insecta</taxon>
        <taxon>Pterygota</taxon>
        <taxon>Neoptera</taxon>
        <taxon>Endopterygota</taxon>
        <taxon>Diptera</taxon>
        <taxon>Brachycera</taxon>
        <taxon>Muscomorpha</taxon>
        <taxon>Ephydroidea</taxon>
        <taxon>Drosophilidae</taxon>
        <taxon>Drosophila</taxon>
        <taxon>Sophophora</taxon>
    </lineage>
</organism>
<keyword evidence="7" id="KW-0547">Nucleotide-binding</keyword>
<keyword evidence="9" id="KW-0067">ATP-binding</keyword>
<dbReference type="NCBIfam" id="NF004491">
    <property type="entry name" value="PRK05826.1"/>
    <property type="match status" value="1"/>
</dbReference>
<dbReference type="HOGENOM" id="CLU_015439_0_1_1"/>
<dbReference type="InterPro" id="IPR015795">
    <property type="entry name" value="Pyrv_Knase_C"/>
</dbReference>
<feature type="domain" description="Pyruvate kinase C-terminal" evidence="18">
    <location>
        <begin position="427"/>
        <end position="528"/>
    </location>
</feature>
<evidence type="ECO:0000256" key="10">
    <source>
        <dbReference type="ARBA" id="ARBA00022842"/>
    </source>
</evidence>
<feature type="region of interest" description="Disordered" evidence="16">
    <location>
        <begin position="562"/>
        <end position="606"/>
    </location>
</feature>
<dbReference type="EC" id="2.7.1.40" evidence="15"/>
<dbReference type="InterPro" id="IPR036918">
    <property type="entry name" value="Pyrv_Knase_C_sf"/>
</dbReference>
<name>B4NH79_DROWI</name>
<dbReference type="eggNOG" id="KOG2323">
    <property type="taxonomic scope" value="Eukaryota"/>
</dbReference>